<organism evidence="2 3">
    <name type="scientific">Lasiosphaeria miniovina</name>
    <dbReference type="NCBI Taxonomy" id="1954250"/>
    <lineage>
        <taxon>Eukaryota</taxon>
        <taxon>Fungi</taxon>
        <taxon>Dikarya</taxon>
        <taxon>Ascomycota</taxon>
        <taxon>Pezizomycotina</taxon>
        <taxon>Sordariomycetes</taxon>
        <taxon>Sordariomycetidae</taxon>
        <taxon>Sordariales</taxon>
        <taxon>Lasiosphaeriaceae</taxon>
        <taxon>Lasiosphaeria</taxon>
    </lineage>
</organism>
<reference evidence="2" key="1">
    <citation type="submission" date="2023-06" db="EMBL/GenBank/DDBJ databases">
        <title>Genome-scale phylogeny and comparative genomics of the fungal order Sordariales.</title>
        <authorList>
            <consortium name="Lawrence Berkeley National Laboratory"/>
            <person name="Hensen N."/>
            <person name="Bonometti L."/>
            <person name="Westerberg I."/>
            <person name="Brannstrom I.O."/>
            <person name="Guillou S."/>
            <person name="Cros-Aarteil S."/>
            <person name="Calhoun S."/>
            <person name="Haridas S."/>
            <person name="Kuo A."/>
            <person name="Mondo S."/>
            <person name="Pangilinan J."/>
            <person name="Riley R."/>
            <person name="LaButti K."/>
            <person name="Andreopoulos B."/>
            <person name="Lipzen A."/>
            <person name="Chen C."/>
            <person name="Yanf M."/>
            <person name="Daum C."/>
            <person name="Ng V."/>
            <person name="Clum A."/>
            <person name="Steindorff A."/>
            <person name="Ohm R."/>
            <person name="Martin F."/>
            <person name="Silar P."/>
            <person name="Natvig D."/>
            <person name="Lalanne C."/>
            <person name="Gautier V."/>
            <person name="Ament-velasquez S.L."/>
            <person name="Kruys A."/>
            <person name="Hutchinson M.I."/>
            <person name="Powell A.J."/>
            <person name="Barry K."/>
            <person name="Miller A.N."/>
            <person name="Grigoriev I.V."/>
            <person name="Debuchy R."/>
            <person name="Gladieux P."/>
            <person name="Thoren M.H."/>
            <person name="Johannesson H."/>
        </authorList>
    </citation>
    <scope>NUCLEOTIDE SEQUENCE</scope>
    <source>
        <strain evidence="2">SMH2392-1A</strain>
    </source>
</reference>
<evidence type="ECO:0000259" key="1">
    <source>
        <dbReference type="Pfam" id="PF20150"/>
    </source>
</evidence>
<dbReference type="InterPro" id="IPR045518">
    <property type="entry name" value="2EXR"/>
</dbReference>
<feature type="domain" description="2EXR" evidence="1">
    <location>
        <begin position="19"/>
        <end position="113"/>
    </location>
</feature>
<dbReference type="EMBL" id="JAUIRO010000003">
    <property type="protein sequence ID" value="KAK0721920.1"/>
    <property type="molecule type" value="Genomic_DNA"/>
</dbReference>
<proteinExistence type="predicted"/>
<dbReference type="Proteomes" id="UP001172101">
    <property type="component" value="Unassembled WGS sequence"/>
</dbReference>
<sequence length="293" mass="33791">MIMPVTADETVAMTRLTLPRFPALPAELRLSIWQQAIPEEVPELFFYDGRDLSLRGEGPAFPYQCWVDIAFPAMMHTCVEARDVAMRCLAFRRQELGGGSTLQVSHRLLRIDFDIPYLPGENMYRFFRRSLPEPRIFSLPPQIGGQPNNNAAPTWVMPEIRHIAVGATHFLQSSLSLLVHRYLARCPALKTVYVIFNPTPATGSFLSSKARRVHHYRLRDYSMVGLPAYNLSKEERHSYIHDIVAAREKSINAYLDRRLPPGQAHGRNHVKFEAKELFPLLKQDHEWPHWFFD</sequence>
<evidence type="ECO:0000313" key="2">
    <source>
        <dbReference type="EMBL" id="KAK0721920.1"/>
    </source>
</evidence>
<evidence type="ECO:0000313" key="3">
    <source>
        <dbReference type="Proteomes" id="UP001172101"/>
    </source>
</evidence>
<gene>
    <name evidence="2" type="ORF">B0T26DRAFT_700681</name>
</gene>
<dbReference type="Pfam" id="PF20150">
    <property type="entry name" value="2EXR"/>
    <property type="match status" value="1"/>
</dbReference>
<dbReference type="RefSeq" id="XP_060297844.1">
    <property type="nucleotide sequence ID" value="XM_060441562.1"/>
</dbReference>
<protein>
    <recommendedName>
        <fullName evidence="1">2EXR domain-containing protein</fullName>
    </recommendedName>
</protein>
<comment type="caution">
    <text evidence="2">The sequence shown here is derived from an EMBL/GenBank/DDBJ whole genome shotgun (WGS) entry which is preliminary data.</text>
</comment>
<keyword evidence="3" id="KW-1185">Reference proteome</keyword>
<dbReference type="GeneID" id="85324832"/>
<name>A0AA40ATV1_9PEZI</name>
<dbReference type="AlphaFoldDB" id="A0AA40ATV1"/>
<accession>A0AA40ATV1</accession>